<proteinExistence type="predicted"/>
<evidence type="ECO:0000313" key="3">
    <source>
        <dbReference type="WBParaSite" id="nRc.2.0.1.t35616-RA"/>
    </source>
</evidence>
<feature type="region of interest" description="Disordered" evidence="1">
    <location>
        <begin position="45"/>
        <end position="70"/>
    </location>
</feature>
<accession>A0A915KBY7</accession>
<feature type="region of interest" description="Disordered" evidence="1">
    <location>
        <begin position="86"/>
        <end position="112"/>
    </location>
</feature>
<dbReference type="AlphaFoldDB" id="A0A915KBY7"/>
<organism evidence="2 3">
    <name type="scientific">Romanomermis culicivorax</name>
    <name type="common">Nematode worm</name>
    <dbReference type="NCBI Taxonomy" id="13658"/>
    <lineage>
        <taxon>Eukaryota</taxon>
        <taxon>Metazoa</taxon>
        <taxon>Ecdysozoa</taxon>
        <taxon>Nematoda</taxon>
        <taxon>Enoplea</taxon>
        <taxon>Dorylaimia</taxon>
        <taxon>Mermithida</taxon>
        <taxon>Mermithoidea</taxon>
        <taxon>Mermithidae</taxon>
        <taxon>Romanomermis</taxon>
    </lineage>
</organism>
<name>A0A915KBY7_ROMCU</name>
<evidence type="ECO:0000256" key="1">
    <source>
        <dbReference type="SAM" id="MobiDB-lite"/>
    </source>
</evidence>
<sequence length="233" mass="26803">MNNHRKLESVVVAAPSLRPKKLEFRNCCGSPTDSGYRSVPRAIDQEEGDDSESKNNFVNNIKSPNSRKMTTDNNLEEERMIVSTPVTTKRPPPTTTVLIDSSPGSAQLRRKSSRCRNNSIYEHSCHTAKSPASSETKNFSTTTTDVMSEGFATISYPKLVQLDHDKRPWNEKDLRSRNVKKFVDQIAVNVLPYLDHFLQRPLIRLAKEMRRLSSYYDRCTKVAVRRMKLWQRR</sequence>
<keyword evidence="2" id="KW-1185">Reference proteome</keyword>
<feature type="compositionally biased region" description="Polar residues" evidence="1">
    <location>
        <begin position="54"/>
        <end position="70"/>
    </location>
</feature>
<reference evidence="3" key="1">
    <citation type="submission" date="2022-11" db="UniProtKB">
        <authorList>
            <consortium name="WormBaseParasite"/>
        </authorList>
    </citation>
    <scope>IDENTIFICATION</scope>
</reference>
<dbReference type="Proteomes" id="UP000887565">
    <property type="component" value="Unplaced"/>
</dbReference>
<protein>
    <submittedName>
        <fullName evidence="3">Uncharacterized protein</fullName>
    </submittedName>
</protein>
<evidence type="ECO:0000313" key="2">
    <source>
        <dbReference type="Proteomes" id="UP000887565"/>
    </source>
</evidence>
<dbReference type="WBParaSite" id="nRc.2.0.1.t35616-RA">
    <property type="protein sequence ID" value="nRc.2.0.1.t35616-RA"/>
    <property type="gene ID" value="nRc.2.0.1.g35616"/>
</dbReference>